<name>A0A0U1P5F1_PHOLE</name>
<protein>
    <submittedName>
        <fullName evidence="1">Uncharacterized protein</fullName>
    </submittedName>
</protein>
<evidence type="ECO:0000313" key="2">
    <source>
        <dbReference type="Proteomes" id="UP000030675"/>
    </source>
</evidence>
<accession>A0A0U1P5F1</accession>
<dbReference type="Proteomes" id="UP000030675">
    <property type="component" value="Unassembled WGS sequence"/>
</dbReference>
<evidence type="ECO:0000313" key="1">
    <source>
        <dbReference type="EMBL" id="GAD29790.1"/>
    </source>
</evidence>
<proteinExistence type="predicted"/>
<organism evidence="1 2">
    <name type="scientific">Photobacterium leiognathi lrivu.4.1</name>
    <dbReference type="NCBI Taxonomy" id="1248232"/>
    <lineage>
        <taxon>Bacteria</taxon>
        <taxon>Pseudomonadati</taxon>
        <taxon>Pseudomonadota</taxon>
        <taxon>Gammaproteobacteria</taxon>
        <taxon>Vibrionales</taxon>
        <taxon>Vibrionaceae</taxon>
        <taxon>Photobacterium</taxon>
    </lineage>
</organism>
<dbReference type="AlphaFoldDB" id="A0A0U1P5F1"/>
<dbReference type="HOGENOM" id="CLU_2975336_0_0_6"/>
<gene>
    <name evidence="1" type="ORF">PLEI_1443</name>
</gene>
<reference evidence="2" key="1">
    <citation type="submission" date="2012-12" db="EMBL/GenBank/DDBJ databases">
        <title>Genome Sequence of Photobacterium leiognathi lrivu.4.1.</title>
        <authorList>
            <person name="Urbanczyk H."/>
            <person name="Ogura Y."/>
            <person name="Hayashi T."/>
            <person name="Dunlap P.V."/>
        </authorList>
    </citation>
    <scope>NUCLEOTIDE SEQUENCE [LARGE SCALE GENOMIC DNA]</scope>
    <source>
        <strain evidence="2">lrivu.4.1</strain>
    </source>
</reference>
<dbReference type="EMBL" id="DF196819">
    <property type="protein sequence ID" value="GAD29790.1"/>
    <property type="molecule type" value="Genomic_DNA"/>
</dbReference>
<sequence length="58" mass="6691">MKTSCSKRFYDVLFDNSLVVIQTKEYITRTEYKESLVVDGKVIRQIHVTSSGTVYLEA</sequence>